<proteinExistence type="predicted"/>
<keyword evidence="2" id="KW-1185">Reference proteome</keyword>
<reference evidence="1 2" key="2">
    <citation type="journal article" date="2017" name="Int. J. Syst. Evol. Microbiol.">
        <title>Pseudomonas furukawaii sp. nov., a polychlorinated biphenyl-degrading bacterium isolated from biphenyl-contaminated soil in Japan.</title>
        <authorList>
            <person name="Kimura N."/>
            <person name="Watanabe T."/>
            <person name="Suenaga H."/>
            <person name="Fujihara H."/>
            <person name="Futagami T."/>
            <person name="Goto M."/>
            <person name="Hanada S."/>
            <person name="Hirose J."/>
        </authorList>
    </citation>
    <scope>NUCLEOTIDE SEQUENCE [LARGE SCALE GENOMIC DNA]</scope>
    <source>
        <strain evidence="2">DSM 10086 / NBRC 110670 / KF707</strain>
    </source>
</reference>
<evidence type="ECO:0000313" key="2">
    <source>
        <dbReference type="Proteomes" id="UP000218554"/>
    </source>
</evidence>
<gene>
    <name evidence="1" type="ORF">KF707C_19950</name>
</gene>
<accession>A0AAD1C0G0</accession>
<protein>
    <submittedName>
        <fullName evidence="1">Uncharacterized protein</fullName>
    </submittedName>
</protein>
<dbReference type="KEGG" id="pfuw:KF707C_19950"/>
<evidence type="ECO:0000313" key="1">
    <source>
        <dbReference type="EMBL" id="BAU73683.1"/>
    </source>
</evidence>
<dbReference type="Proteomes" id="UP000218554">
    <property type="component" value="Chromosome"/>
</dbReference>
<dbReference type="EMBL" id="AP014862">
    <property type="protein sequence ID" value="BAU73683.1"/>
    <property type="molecule type" value="Genomic_DNA"/>
</dbReference>
<dbReference type="AlphaFoldDB" id="A0AAD1C0G0"/>
<sequence>MVFCLSVIVVPACQQNGADPERPELPEVDAIVINPLRRWSEYCPGD</sequence>
<organism evidence="1 2">
    <name type="scientific">Metapseudomonas furukawaii</name>
    <name type="common">Pseudomonas furukawaii</name>
    <dbReference type="NCBI Taxonomy" id="1149133"/>
    <lineage>
        <taxon>Bacteria</taxon>
        <taxon>Pseudomonadati</taxon>
        <taxon>Pseudomonadota</taxon>
        <taxon>Gammaproteobacteria</taxon>
        <taxon>Pseudomonadales</taxon>
        <taxon>Pseudomonadaceae</taxon>
        <taxon>Metapseudomonas</taxon>
    </lineage>
</organism>
<name>A0AAD1C0G0_METFU</name>
<reference evidence="2" key="1">
    <citation type="submission" date="2015-05" db="EMBL/GenBank/DDBJ databases">
        <title>Draft genome sequencing of a biphenyl-degrading bacterium, Pseudomonas balearica KF707 (=NBRC110670).</title>
        <authorList>
            <person name="Kimura N."/>
            <person name="Hirose J."/>
            <person name="Watanabe T."/>
            <person name="Suenaga H."/>
            <person name="Fujihara H."/>
            <person name="Noguchi M."/>
            <person name="Hashimoto M."/>
            <person name="Shimodaira J."/>
            <person name="Tsuchikane K."/>
            <person name="Hosoyama A."/>
            <person name="Yamazoe A."/>
            <person name="Fujita N."/>
            <person name="Furukawa K."/>
        </authorList>
    </citation>
    <scope>NUCLEOTIDE SEQUENCE [LARGE SCALE GENOMIC DNA]</scope>
    <source>
        <strain evidence="2">DSM 10086 / NBRC 110670 / KF707</strain>
    </source>
</reference>